<gene>
    <name evidence="2" type="ORF">CCMP2556_LOCUS3964</name>
</gene>
<name>A0ABP0HYE7_9DINO</name>
<comment type="caution">
    <text evidence="2">The sequence shown here is derived from an EMBL/GenBank/DDBJ whole genome shotgun (WGS) entry which is preliminary data.</text>
</comment>
<sequence>MWFEAACLARKQFQTAHGVHAPCCLALFGATPSVRFNALVLVCIFQWLAPKARFEAAGQEQVFRFIDGKLCSETEAKSLVTQLADLDLEYVANSLRMESVHIQLATTASRCECQRKQKWRPLLRPRIWSHQMTSCAWPSAPNVSSFWQVAACVLAGGQATQLGFDGPKGCYEIGLPSKKPLFQIFAQSRRRFPHVSRQKSLRSSGPGHEVQGKTFAHQPFVLDGSSA</sequence>
<dbReference type="EMBL" id="CAXAMN010001583">
    <property type="protein sequence ID" value="CAK8995247.1"/>
    <property type="molecule type" value="Genomic_DNA"/>
</dbReference>
<dbReference type="InterPro" id="IPR029044">
    <property type="entry name" value="Nucleotide-diphossugar_trans"/>
</dbReference>
<evidence type="ECO:0000256" key="1">
    <source>
        <dbReference type="ARBA" id="ARBA00010401"/>
    </source>
</evidence>
<dbReference type="SUPFAM" id="SSF53448">
    <property type="entry name" value="Nucleotide-diphospho-sugar transferases"/>
    <property type="match status" value="1"/>
</dbReference>
<comment type="similarity">
    <text evidence="1">Belongs to the UDPGP type 1 family.</text>
</comment>
<proteinExistence type="inferred from homology"/>
<dbReference type="Proteomes" id="UP001642484">
    <property type="component" value="Unassembled WGS sequence"/>
</dbReference>
<reference evidence="2 3" key="1">
    <citation type="submission" date="2024-02" db="EMBL/GenBank/DDBJ databases">
        <authorList>
            <person name="Chen Y."/>
            <person name="Shah S."/>
            <person name="Dougan E. K."/>
            <person name="Thang M."/>
            <person name="Chan C."/>
        </authorList>
    </citation>
    <scope>NUCLEOTIDE SEQUENCE [LARGE SCALE GENOMIC DNA]</scope>
</reference>
<keyword evidence="3" id="KW-1185">Reference proteome</keyword>
<accession>A0ABP0HYE7</accession>
<dbReference type="Gene3D" id="3.90.550.10">
    <property type="entry name" value="Spore Coat Polysaccharide Biosynthesis Protein SpsA, Chain A"/>
    <property type="match status" value="1"/>
</dbReference>
<feature type="non-terminal residue" evidence="2">
    <location>
        <position position="227"/>
    </location>
</feature>
<organism evidence="2 3">
    <name type="scientific">Durusdinium trenchii</name>
    <dbReference type="NCBI Taxonomy" id="1381693"/>
    <lineage>
        <taxon>Eukaryota</taxon>
        <taxon>Sar</taxon>
        <taxon>Alveolata</taxon>
        <taxon>Dinophyceae</taxon>
        <taxon>Suessiales</taxon>
        <taxon>Symbiodiniaceae</taxon>
        <taxon>Durusdinium</taxon>
    </lineage>
</organism>
<dbReference type="InterPro" id="IPR039741">
    <property type="entry name" value="UDP-sugar_pyrophosphorylase"/>
</dbReference>
<evidence type="ECO:0000313" key="3">
    <source>
        <dbReference type="Proteomes" id="UP001642484"/>
    </source>
</evidence>
<protein>
    <submittedName>
        <fullName evidence="2">Uncharacterized protein</fullName>
    </submittedName>
</protein>
<dbReference type="PANTHER" id="PTHR11952">
    <property type="entry name" value="UDP- GLUCOSE PYROPHOSPHORYLASE"/>
    <property type="match status" value="1"/>
</dbReference>
<dbReference type="PANTHER" id="PTHR11952:SF2">
    <property type="entry name" value="LD24639P"/>
    <property type="match status" value="1"/>
</dbReference>
<evidence type="ECO:0000313" key="2">
    <source>
        <dbReference type="EMBL" id="CAK8995247.1"/>
    </source>
</evidence>